<comment type="caution">
    <text evidence="2">The sequence shown here is derived from an EMBL/GenBank/DDBJ whole genome shotgun (WGS) entry which is preliminary data.</text>
</comment>
<name>A0AAD8UPZ8_GLOAC</name>
<dbReference type="GeneID" id="85385624"/>
<dbReference type="AlphaFoldDB" id="A0AAD8UPZ8"/>
<gene>
    <name evidence="2" type="ORF">BDZ83DRAFT_213561</name>
</gene>
<sequence>MPAARSAKVSFLQQRVVPDLILISLLLLFCMRISTSRGSSRDRAMGERGCGAWRWRARKRTRIRDVELHCDKESADIRALASSPRADLQEPRCQGIEIRLPISERQRRGKARRGETRRKIQARQASCMCS</sequence>
<organism evidence="2 3">
    <name type="scientific">Glomerella acutata</name>
    <name type="common">Colletotrichum acutatum</name>
    <dbReference type="NCBI Taxonomy" id="27357"/>
    <lineage>
        <taxon>Eukaryota</taxon>
        <taxon>Fungi</taxon>
        <taxon>Dikarya</taxon>
        <taxon>Ascomycota</taxon>
        <taxon>Pezizomycotina</taxon>
        <taxon>Sordariomycetes</taxon>
        <taxon>Hypocreomycetidae</taxon>
        <taxon>Glomerellales</taxon>
        <taxon>Glomerellaceae</taxon>
        <taxon>Colletotrichum</taxon>
        <taxon>Colletotrichum acutatum species complex</taxon>
    </lineage>
</organism>
<feature type="region of interest" description="Disordered" evidence="1">
    <location>
        <begin position="104"/>
        <end position="130"/>
    </location>
</feature>
<dbReference type="Proteomes" id="UP001244207">
    <property type="component" value="Unassembled WGS sequence"/>
</dbReference>
<proteinExistence type="predicted"/>
<evidence type="ECO:0000313" key="3">
    <source>
        <dbReference type="Proteomes" id="UP001244207"/>
    </source>
</evidence>
<evidence type="ECO:0000313" key="2">
    <source>
        <dbReference type="EMBL" id="KAK1727368.1"/>
    </source>
</evidence>
<feature type="compositionally biased region" description="Basic and acidic residues" evidence="1">
    <location>
        <begin position="104"/>
        <end position="118"/>
    </location>
</feature>
<protein>
    <submittedName>
        <fullName evidence="2">Uncharacterized protein</fullName>
    </submittedName>
</protein>
<dbReference type="RefSeq" id="XP_060367423.1">
    <property type="nucleotide sequence ID" value="XM_060501725.1"/>
</dbReference>
<reference evidence="2" key="1">
    <citation type="submission" date="2021-12" db="EMBL/GenBank/DDBJ databases">
        <title>Comparative genomics, transcriptomics and evolutionary studies reveal genomic signatures of adaptation to plant cell wall in hemibiotrophic fungi.</title>
        <authorList>
            <consortium name="DOE Joint Genome Institute"/>
            <person name="Baroncelli R."/>
            <person name="Diaz J.F."/>
            <person name="Benocci T."/>
            <person name="Peng M."/>
            <person name="Battaglia E."/>
            <person name="Haridas S."/>
            <person name="Andreopoulos W."/>
            <person name="Labutti K."/>
            <person name="Pangilinan J."/>
            <person name="Floch G.L."/>
            <person name="Makela M.R."/>
            <person name="Henrissat B."/>
            <person name="Grigoriev I.V."/>
            <person name="Crouch J.A."/>
            <person name="De Vries R.P."/>
            <person name="Sukno S.A."/>
            <person name="Thon M.R."/>
        </authorList>
    </citation>
    <scope>NUCLEOTIDE SEQUENCE</scope>
    <source>
        <strain evidence="2">CBS 112980</strain>
    </source>
</reference>
<evidence type="ECO:0000256" key="1">
    <source>
        <dbReference type="SAM" id="MobiDB-lite"/>
    </source>
</evidence>
<keyword evidence="3" id="KW-1185">Reference proteome</keyword>
<dbReference type="EMBL" id="JAHMHS010000025">
    <property type="protein sequence ID" value="KAK1727368.1"/>
    <property type="molecule type" value="Genomic_DNA"/>
</dbReference>
<accession>A0AAD8UPZ8</accession>